<dbReference type="InterPro" id="IPR003789">
    <property type="entry name" value="Asn/Gln_tRNA_amidoTrase-B-like"/>
</dbReference>
<evidence type="ECO:0008006" key="3">
    <source>
        <dbReference type="Google" id="ProtNLM"/>
    </source>
</evidence>
<dbReference type="Gene3D" id="1.10.1510.10">
    <property type="entry name" value="Uncharacterised protein YqeY/AIM41 PF09424, N-terminal domain"/>
    <property type="match status" value="1"/>
</dbReference>
<gene>
    <name evidence="1" type="ORF">PBC2_173</name>
</gene>
<dbReference type="SUPFAM" id="SSF89095">
    <property type="entry name" value="GatB/YqeY motif"/>
    <property type="match status" value="1"/>
</dbReference>
<dbReference type="PANTHER" id="PTHR28055:SF1">
    <property type="entry name" value="ALTERED INHERITANCE OF MITOCHONDRIA PROTEIN 41, MITOCHONDRIAL"/>
    <property type="match status" value="1"/>
</dbReference>
<keyword evidence="2" id="KW-1185">Reference proteome</keyword>
<dbReference type="PANTHER" id="PTHR28055">
    <property type="entry name" value="ALTERED INHERITANCE OF MITOCHONDRIA PROTEIN 41, MITOCHONDRIAL"/>
    <property type="match status" value="1"/>
</dbReference>
<dbReference type="GO" id="GO:0016884">
    <property type="term" value="F:carbon-nitrogen ligase activity, with glutamine as amido-N-donor"/>
    <property type="evidence" value="ECO:0007669"/>
    <property type="project" value="InterPro"/>
</dbReference>
<dbReference type="InterPro" id="IPR019004">
    <property type="entry name" value="YqeY/Aim41"/>
</dbReference>
<dbReference type="Proteomes" id="UP000223102">
    <property type="component" value="Segment"/>
</dbReference>
<dbReference type="InterPro" id="IPR042184">
    <property type="entry name" value="YqeY/Aim41_N"/>
</dbReference>
<proteinExistence type="predicted"/>
<dbReference type="Gene3D" id="1.10.10.410">
    <property type="match status" value="1"/>
</dbReference>
<protein>
    <recommendedName>
        <fullName evidence="3">GatB/YqeY domain-containing protein</fullName>
    </recommendedName>
</protein>
<evidence type="ECO:0000313" key="2">
    <source>
        <dbReference type="Proteomes" id="UP000223102"/>
    </source>
</evidence>
<sequence length="144" mass="16387">MIQTIKADIKEAMKAKDKAKTATLRLLLAKMEKKKVELKLAKVEDLTDEQVIAVVVQADKELDKEIQAFQEVGQNTDKQEAERLVIRTYLPKQITEEEVKQLVEQAVNEAKLTAGNVGDVMKKLSQLRGKTDMKRLSELVRSYF</sequence>
<name>A0A218KC79_9CAUD</name>
<dbReference type="Pfam" id="PF09424">
    <property type="entry name" value="YqeY"/>
    <property type="match status" value="1"/>
</dbReference>
<organism evidence="1 2">
    <name type="scientific">Bacillus phage PBC2</name>
    <dbReference type="NCBI Taxonomy" id="1675029"/>
    <lineage>
        <taxon>Viruses</taxon>
        <taxon>Duplodnaviria</taxon>
        <taxon>Heunggongvirae</taxon>
        <taxon>Uroviricota</taxon>
        <taxon>Caudoviricetes</taxon>
        <taxon>Andregratiavirinae</taxon>
        <taxon>Haetaevirus</taxon>
        <taxon>Haetaevirus PBC2</taxon>
    </lineage>
</organism>
<accession>A0A218KC79</accession>
<evidence type="ECO:0000313" key="1">
    <source>
        <dbReference type="EMBL" id="AKQ08488.1"/>
    </source>
</evidence>
<dbReference type="InterPro" id="IPR023168">
    <property type="entry name" value="GatB_Yqey_C_2"/>
</dbReference>
<reference evidence="1 2" key="1">
    <citation type="submission" date="2015-06" db="EMBL/GenBank/DDBJ databases">
        <title>Complete genome sequence of Bacillus cereus phage PBC2.</title>
        <authorList>
            <person name="Kong M."/>
            <person name="Ryu S."/>
        </authorList>
    </citation>
    <scope>NUCLEOTIDE SEQUENCE [LARGE SCALE GENOMIC DNA]</scope>
</reference>
<dbReference type="EMBL" id="KT070867">
    <property type="protein sequence ID" value="AKQ08488.1"/>
    <property type="molecule type" value="Genomic_DNA"/>
</dbReference>